<evidence type="ECO:0000313" key="3">
    <source>
        <dbReference type="Proteomes" id="UP001144280"/>
    </source>
</evidence>
<dbReference type="InterPro" id="IPR002938">
    <property type="entry name" value="FAD-bd"/>
</dbReference>
<protein>
    <submittedName>
        <fullName evidence="2">FAD-dependent oxidoreductase</fullName>
    </submittedName>
</protein>
<dbReference type="PANTHER" id="PTHR42685:SF22">
    <property type="entry name" value="CONDITIONED MEDIUM FACTOR RECEPTOR 1"/>
    <property type="match status" value="1"/>
</dbReference>
<feature type="domain" description="FAD-binding" evidence="1">
    <location>
        <begin position="2"/>
        <end position="333"/>
    </location>
</feature>
<evidence type="ECO:0000259" key="1">
    <source>
        <dbReference type="Pfam" id="PF01494"/>
    </source>
</evidence>
<proteinExistence type="predicted"/>
<dbReference type="Gene3D" id="3.50.50.60">
    <property type="entry name" value="FAD/NAD(P)-binding domain"/>
    <property type="match status" value="1"/>
</dbReference>
<accession>A0ABQ5QQ12</accession>
<dbReference type="InterPro" id="IPR050407">
    <property type="entry name" value="Geranylgeranyl_reductase"/>
</dbReference>
<dbReference type="Proteomes" id="UP001144280">
    <property type="component" value="Unassembled WGS sequence"/>
</dbReference>
<keyword evidence="3" id="KW-1185">Reference proteome</keyword>
<dbReference type="SUPFAM" id="SSF51905">
    <property type="entry name" value="FAD/NAD(P)-binding domain"/>
    <property type="match status" value="1"/>
</dbReference>
<dbReference type="PANTHER" id="PTHR42685">
    <property type="entry name" value="GERANYLGERANYL DIPHOSPHATE REDUCTASE"/>
    <property type="match status" value="1"/>
</dbReference>
<reference evidence="2" key="1">
    <citation type="submission" date="2022-12" db="EMBL/GenBank/DDBJ databases">
        <title>New Phytohabitans aurantiacus sp. RD004123 nov., an actinomycete isolated from soil.</title>
        <authorList>
            <person name="Triningsih D.W."/>
            <person name="Harunari E."/>
            <person name="Igarashi Y."/>
        </authorList>
    </citation>
    <scope>NUCLEOTIDE SEQUENCE</scope>
    <source>
        <strain evidence="2">RD004123</strain>
    </source>
</reference>
<organism evidence="2 3">
    <name type="scientific">Phytohabitans aurantiacus</name>
    <dbReference type="NCBI Taxonomy" id="3016789"/>
    <lineage>
        <taxon>Bacteria</taxon>
        <taxon>Bacillati</taxon>
        <taxon>Actinomycetota</taxon>
        <taxon>Actinomycetes</taxon>
        <taxon>Micromonosporales</taxon>
        <taxon>Micromonosporaceae</taxon>
    </lineage>
</organism>
<dbReference type="Pfam" id="PF01494">
    <property type="entry name" value="FAD_binding_3"/>
    <property type="match status" value="1"/>
</dbReference>
<gene>
    <name evidence="2" type="ORF">Pa4123_19320</name>
</gene>
<evidence type="ECO:0000313" key="2">
    <source>
        <dbReference type="EMBL" id="GLH96658.1"/>
    </source>
</evidence>
<dbReference type="EMBL" id="BSDI01000007">
    <property type="protein sequence ID" value="GLH96658.1"/>
    <property type="molecule type" value="Genomic_DNA"/>
</dbReference>
<comment type="caution">
    <text evidence="2">The sequence shown here is derived from an EMBL/GenBank/DDBJ whole genome shotgun (WGS) entry which is preliminary data.</text>
</comment>
<dbReference type="PRINTS" id="PR00420">
    <property type="entry name" value="RNGMNOXGNASE"/>
</dbReference>
<name>A0ABQ5QQ12_9ACTN</name>
<sequence>MFDVIVVGARVAGSPTAMLLARQGHRVLVVDRARFPSDVISTHLLHVPAVAILRRWGLLERVLASGTPPYEYFRMDFGEFAIHAPAPAVDGVQHPRCVRRTVLDKILVDAAAEASAEVREGFTVDGLVVEDGAVVGIHGRDRTGAQVVERARIVVGADGLRSTVAREVGAEPYGATPSLTATYYAYYRGVAAGGGEIYSRGDRAVVVFPTNDELACVFVSCPTKDFAEFRTDVEGQYAAAIDRVPELAARVRAGERVERMRATADLPNFFRTSHGPGWALVGDAGYHKDPCLAAGIMDAFMCAETLAVAIHSGLSGERDMDESLAGYVAHRDAWFTPYLDLTTRLAAMEPPRPEQVALLAAIAADPAESTRYIGALQGSTPIGEYLSPGNIGRIMARAGQ</sequence>
<dbReference type="InterPro" id="IPR036188">
    <property type="entry name" value="FAD/NAD-bd_sf"/>
</dbReference>